<dbReference type="SMR" id="A0A415J9M7"/>
<dbReference type="GO" id="GO:0016874">
    <property type="term" value="F:ligase activity"/>
    <property type="evidence" value="ECO:0007669"/>
    <property type="project" value="UniProtKB-KW"/>
</dbReference>
<dbReference type="SUPFAM" id="SSF56059">
    <property type="entry name" value="Glutathione synthetase ATP-binding domain-like"/>
    <property type="match status" value="1"/>
</dbReference>
<evidence type="ECO:0000313" key="8">
    <source>
        <dbReference type="Proteomes" id="UP000435910"/>
    </source>
</evidence>
<dbReference type="OMA" id="NERHVEW"/>
<evidence type="ECO:0000256" key="3">
    <source>
        <dbReference type="ARBA" id="ARBA00022840"/>
    </source>
</evidence>
<evidence type="ECO:0000313" key="7">
    <source>
        <dbReference type="EMBL" id="TWL27641.1"/>
    </source>
</evidence>
<dbReference type="InterPro" id="IPR040570">
    <property type="entry name" value="LAL_C2"/>
</dbReference>
<keyword evidence="2 4" id="KW-0547">Nucleotide-binding</keyword>
<accession>A0A415J9M7</accession>
<dbReference type="PROSITE" id="PS50975">
    <property type="entry name" value="ATP_GRASP"/>
    <property type="match status" value="1"/>
</dbReference>
<dbReference type="InterPro" id="IPR041472">
    <property type="entry name" value="BL00235/CARNS1_N"/>
</dbReference>
<proteinExistence type="predicted"/>
<name>A0A415J9M7_BACLI</name>
<dbReference type="EMBL" id="NILC01000023">
    <property type="protein sequence ID" value="TWL27641.1"/>
    <property type="molecule type" value="Genomic_DNA"/>
</dbReference>
<sequence length="425" mass="47573">MTKRNKNLAIICQNKHLPFIFEEAERLGLKVTFFYNSAEDFPGNLPAVERCVPLPLFEDEEAAMDVVRQTFVEFPFDGVMTLFEPALPFTAKAAEALNLPGLPFTTMENCRNKNKTRSILQQNGLNTPVFHEFHTLADLENRKLSYPLVVKPVNGFSSQGVVRVDDRKELEEAVRKVEAVNQRDLNRFVHGKTGIVAEQFIDGPEFAIETLSIQGNVHVLSIGYKGNSKGPFFEEGVYIAPAQLKEETRLAIVKEVTGAVSALGIHQGPAHTELRLDKDGTPYVIEVGARIGGSGVSHYIVKESTGINFMQLVLQNALKPLESSEFEGEIRPVRTAGNYIIPVQGSGTFEKIDGLEEVKQRQEVKRVFQFMRRGAKILPYPHFSGYPGFILTSHHSYEECEAFYRELDDELHIIYQNNLTGTIGG</sequence>
<dbReference type="Pfam" id="PF13535">
    <property type="entry name" value="ATP-grasp_4"/>
    <property type="match status" value="1"/>
</dbReference>
<dbReference type="Gene3D" id="3.30.470.20">
    <property type="entry name" value="ATP-grasp fold, B domain"/>
    <property type="match status" value="1"/>
</dbReference>
<dbReference type="Proteomes" id="UP000595038">
    <property type="component" value="Chromosome"/>
</dbReference>
<dbReference type="GeneID" id="92859190"/>
<keyword evidence="3 4" id="KW-0067">ATP-binding</keyword>
<reference evidence="7 8" key="1">
    <citation type="submission" date="2019-06" db="EMBL/GenBank/DDBJ databases">
        <title>Genome sequence analysis of &gt;100 Bacillus licheniformis strains suggests intrinsic resistance to this species.</title>
        <authorList>
            <person name="Wels M."/>
            <person name="Siezen R.J."/>
            <person name="Johansen E."/>
            <person name="Stuer-Lauridsen B."/>
            <person name="Bjerre K."/>
            <person name="Nielsen B.K.K."/>
        </authorList>
    </citation>
    <scope>NUCLEOTIDE SEQUENCE [LARGE SCALE GENOMIC DNA]</scope>
    <source>
        <strain evidence="7 8">BAC-16736</strain>
    </source>
</reference>
<protein>
    <submittedName>
        <fullName evidence="6">ATP-grasp domain-containing protein</fullName>
    </submittedName>
    <submittedName>
        <fullName evidence="7">Alanine--anticapsin ligase</fullName>
    </submittedName>
</protein>
<evidence type="ECO:0000259" key="5">
    <source>
        <dbReference type="PROSITE" id="PS50975"/>
    </source>
</evidence>
<evidence type="ECO:0000313" key="6">
    <source>
        <dbReference type="EMBL" id="QPR73451.1"/>
    </source>
</evidence>
<dbReference type="InterPro" id="IPR052032">
    <property type="entry name" value="ATP-dep_AA_Ligase"/>
</dbReference>
<dbReference type="Pfam" id="PF18130">
    <property type="entry name" value="ATPgrasp_N"/>
    <property type="match status" value="1"/>
</dbReference>
<dbReference type="AlphaFoldDB" id="A0A415J9M7"/>
<dbReference type="PANTHER" id="PTHR43585:SF2">
    <property type="entry name" value="ATP-GRASP ENZYME FSQD"/>
    <property type="match status" value="1"/>
</dbReference>
<keyword evidence="1 7" id="KW-0436">Ligase</keyword>
<evidence type="ECO:0000256" key="4">
    <source>
        <dbReference type="PROSITE-ProRule" id="PRU00409"/>
    </source>
</evidence>
<dbReference type="EMBL" id="CP065647">
    <property type="protein sequence ID" value="QPR73451.1"/>
    <property type="molecule type" value="Genomic_DNA"/>
</dbReference>
<dbReference type="Gene3D" id="3.40.50.20">
    <property type="match status" value="1"/>
</dbReference>
<dbReference type="RefSeq" id="WP_011198458.1">
    <property type="nucleotide sequence ID" value="NZ_BEXU01000002.1"/>
</dbReference>
<dbReference type="InterPro" id="IPR011761">
    <property type="entry name" value="ATP-grasp"/>
</dbReference>
<dbReference type="GO" id="GO:0005524">
    <property type="term" value="F:ATP binding"/>
    <property type="evidence" value="ECO:0007669"/>
    <property type="project" value="UniProtKB-UniRule"/>
</dbReference>
<dbReference type="PANTHER" id="PTHR43585">
    <property type="entry name" value="FUMIPYRROLE BIOSYNTHESIS PROTEIN C"/>
    <property type="match status" value="1"/>
</dbReference>
<evidence type="ECO:0000313" key="9">
    <source>
        <dbReference type="Proteomes" id="UP000595038"/>
    </source>
</evidence>
<organism evidence="7 8">
    <name type="scientific">Bacillus licheniformis</name>
    <dbReference type="NCBI Taxonomy" id="1402"/>
    <lineage>
        <taxon>Bacteria</taxon>
        <taxon>Bacillati</taxon>
        <taxon>Bacillota</taxon>
        <taxon>Bacilli</taxon>
        <taxon>Bacillales</taxon>
        <taxon>Bacillaceae</taxon>
        <taxon>Bacillus</taxon>
    </lineage>
</organism>
<gene>
    <name evidence="7" type="ORF">CHCC16736_2962</name>
    <name evidence="6" type="ORF">I6G80_04055</name>
</gene>
<feature type="domain" description="ATP-grasp" evidence="5">
    <location>
        <begin position="117"/>
        <end position="318"/>
    </location>
</feature>
<dbReference type="Proteomes" id="UP000435910">
    <property type="component" value="Unassembled WGS sequence"/>
</dbReference>
<evidence type="ECO:0000256" key="2">
    <source>
        <dbReference type="ARBA" id="ARBA00022741"/>
    </source>
</evidence>
<reference evidence="6 9" key="2">
    <citation type="submission" date="2020-12" db="EMBL/GenBank/DDBJ databases">
        <title>FDA dAtabase for Regulatory Grade micrObial Sequences (FDA-ARGOS): Supporting development and validation of Infectious Disease Dx tests.</title>
        <authorList>
            <person name="Nelson B."/>
            <person name="Plummer A."/>
            <person name="Tallon L."/>
            <person name="Sadzewicz L."/>
            <person name="Zhao X."/>
            <person name="Boylan J."/>
            <person name="Ott S."/>
            <person name="Bowen H."/>
            <person name="Vavikolanu K."/>
            <person name="Mehta A."/>
            <person name="Aluvathingal J."/>
            <person name="Nadendla S."/>
            <person name="Myers T."/>
            <person name="Yan Y."/>
            <person name="Sichtig H."/>
        </authorList>
    </citation>
    <scope>NUCLEOTIDE SEQUENCE [LARGE SCALE GENOMIC DNA]</scope>
    <source>
        <strain evidence="6 9">FDAARGOS_923</strain>
    </source>
</reference>
<dbReference type="GO" id="GO:0046872">
    <property type="term" value="F:metal ion binding"/>
    <property type="evidence" value="ECO:0007669"/>
    <property type="project" value="InterPro"/>
</dbReference>
<evidence type="ECO:0000256" key="1">
    <source>
        <dbReference type="ARBA" id="ARBA00022598"/>
    </source>
</evidence>
<dbReference type="Pfam" id="PF18603">
    <property type="entry name" value="LAL_C2"/>
    <property type="match status" value="1"/>
</dbReference>